<comment type="caution">
    <text evidence="3">The sequence shown here is derived from an EMBL/GenBank/DDBJ whole genome shotgun (WGS) entry which is preliminary data.</text>
</comment>
<evidence type="ECO:0000313" key="3">
    <source>
        <dbReference type="EMBL" id="NGO38647.1"/>
    </source>
</evidence>
<dbReference type="GO" id="GO:0016491">
    <property type="term" value="F:oxidoreductase activity"/>
    <property type="evidence" value="ECO:0007669"/>
    <property type="project" value="InterPro"/>
</dbReference>
<feature type="compositionally biased region" description="Low complexity" evidence="1">
    <location>
        <begin position="13"/>
        <end position="26"/>
    </location>
</feature>
<dbReference type="CDD" id="cd19100">
    <property type="entry name" value="AKR_unchar"/>
    <property type="match status" value="1"/>
</dbReference>
<feature type="region of interest" description="Disordered" evidence="1">
    <location>
        <begin position="1"/>
        <end position="30"/>
    </location>
</feature>
<name>A0A6M1RMI8_9BACT</name>
<dbReference type="Gene3D" id="3.20.20.100">
    <property type="entry name" value="NADP-dependent oxidoreductase domain"/>
    <property type="match status" value="1"/>
</dbReference>
<dbReference type="PANTHER" id="PTHR43312">
    <property type="entry name" value="D-THREO-ALDOSE 1-DEHYDROGENASE"/>
    <property type="match status" value="1"/>
</dbReference>
<dbReference type="PRINTS" id="PR00069">
    <property type="entry name" value="ALDKETRDTASE"/>
</dbReference>
<feature type="domain" description="NADP-dependent oxidoreductase" evidence="2">
    <location>
        <begin position="81"/>
        <end position="284"/>
    </location>
</feature>
<dbReference type="InterPro" id="IPR053135">
    <property type="entry name" value="AKR2_Oxidoreductase"/>
</dbReference>
<reference evidence="3 4" key="1">
    <citation type="submission" date="2020-02" db="EMBL/GenBank/DDBJ databases">
        <title>Draft genome sequence of Limisphaera ngatamarikiensis NGM72.4T, a thermophilic Verrucomicrobia grouped in subdivision 3.</title>
        <authorList>
            <person name="Carere C.R."/>
            <person name="Steen J."/>
            <person name="Hugenholtz P."/>
            <person name="Stott M.B."/>
        </authorList>
    </citation>
    <scope>NUCLEOTIDE SEQUENCE [LARGE SCALE GENOMIC DNA]</scope>
    <source>
        <strain evidence="3 4">NGM72.4</strain>
    </source>
</reference>
<dbReference type="RefSeq" id="WP_165106229.1">
    <property type="nucleotide sequence ID" value="NZ_JAAKYA010000027.1"/>
</dbReference>
<dbReference type="InterPro" id="IPR036812">
    <property type="entry name" value="NAD(P)_OxRdtase_dom_sf"/>
</dbReference>
<sequence length="330" mass="37037">MQTPNQSQPGAVRNPNRNPTANTRTGRIPRREFLRRTALAASAVALTGPWLRAAEDRPRYFDPFETVTLGKSGIRTSRFSLGTGMRGGNRQSNHTRMGREKLMALLRESYERGTRLFDLADLYGTHPYLIPALEGVPRDRFQIVTKIWFRPGGIPEPERPDADVVVERFLRELKTDYIDLVLLHCVTSPDWPKELSRQMEILARLKEKGVIRAHGVSCHSLEALKAAAREPWVDSVHARINPFQMSMDGPPSEVVPVLREIKAAGKGIVGMKLVGEGRLRNDPDKRDESIRFVLQLGCVDVLTVGCESIAEVDDFTARMRKVPVPEQKAA</sequence>
<organism evidence="3 4">
    <name type="scientific">Limisphaera ngatamarikiensis</name>
    <dbReference type="NCBI Taxonomy" id="1324935"/>
    <lineage>
        <taxon>Bacteria</taxon>
        <taxon>Pseudomonadati</taxon>
        <taxon>Verrucomicrobiota</taxon>
        <taxon>Verrucomicrobiia</taxon>
        <taxon>Limisphaerales</taxon>
        <taxon>Limisphaeraceae</taxon>
        <taxon>Limisphaera</taxon>
    </lineage>
</organism>
<dbReference type="EMBL" id="JAAKYA010000027">
    <property type="protein sequence ID" value="NGO38647.1"/>
    <property type="molecule type" value="Genomic_DNA"/>
</dbReference>
<dbReference type="PROSITE" id="PS51318">
    <property type="entry name" value="TAT"/>
    <property type="match status" value="1"/>
</dbReference>
<evidence type="ECO:0000313" key="4">
    <source>
        <dbReference type="Proteomes" id="UP000477311"/>
    </source>
</evidence>
<dbReference type="SUPFAM" id="SSF51430">
    <property type="entry name" value="NAD(P)-linked oxidoreductase"/>
    <property type="match status" value="1"/>
</dbReference>
<gene>
    <name evidence="3" type="ORF">G4L39_04440</name>
</gene>
<dbReference type="InterPro" id="IPR006311">
    <property type="entry name" value="TAT_signal"/>
</dbReference>
<dbReference type="InterPro" id="IPR023210">
    <property type="entry name" value="NADP_OxRdtase_dom"/>
</dbReference>
<dbReference type="Proteomes" id="UP000477311">
    <property type="component" value="Unassembled WGS sequence"/>
</dbReference>
<protein>
    <submittedName>
        <fullName evidence="3">Aldo/keto reductase</fullName>
    </submittedName>
</protein>
<accession>A0A6M1RMI8</accession>
<dbReference type="Pfam" id="PF00248">
    <property type="entry name" value="Aldo_ket_red"/>
    <property type="match status" value="1"/>
</dbReference>
<dbReference type="InterPro" id="IPR020471">
    <property type="entry name" value="AKR"/>
</dbReference>
<evidence type="ECO:0000256" key="1">
    <source>
        <dbReference type="SAM" id="MobiDB-lite"/>
    </source>
</evidence>
<dbReference type="PANTHER" id="PTHR43312:SF1">
    <property type="entry name" value="NADP-DEPENDENT OXIDOREDUCTASE DOMAIN-CONTAINING PROTEIN"/>
    <property type="match status" value="1"/>
</dbReference>
<evidence type="ECO:0000259" key="2">
    <source>
        <dbReference type="Pfam" id="PF00248"/>
    </source>
</evidence>
<proteinExistence type="predicted"/>
<dbReference type="AlphaFoldDB" id="A0A6M1RMI8"/>
<keyword evidence="4" id="KW-1185">Reference proteome</keyword>